<organism evidence="1 2">
    <name type="scientific">Providencia stuartii ATCC 25827</name>
    <dbReference type="NCBI Taxonomy" id="471874"/>
    <lineage>
        <taxon>Bacteria</taxon>
        <taxon>Pseudomonadati</taxon>
        <taxon>Pseudomonadota</taxon>
        <taxon>Gammaproteobacteria</taxon>
        <taxon>Enterobacterales</taxon>
        <taxon>Morganellaceae</taxon>
        <taxon>Providencia</taxon>
    </lineage>
</organism>
<comment type="caution">
    <text evidence="1">The sequence shown here is derived from an EMBL/GenBank/DDBJ whole genome shotgun (WGS) entry which is preliminary data.</text>
</comment>
<sequence length="55" mass="6331">MFSLNFDFVGITRLNTGITDPIQFTCKFMLVVYPFIDASFNFCSPRLKKADFITV</sequence>
<name>A0AA87CTJ0_PROST</name>
<reference evidence="2" key="1">
    <citation type="submission" date="2008-04" db="EMBL/GenBank/DDBJ databases">
        <title>Draft genome sequence of Providencia stuartii (ATCC 25827).</title>
        <authorList>
            <person name="Sudarsanam P."/>
            <person name="Ley R."/>
            <person name="Guruge J."/>
            <person name="Turnbaugh P.J."/>
            <person name="Mahowald M."/>
            <person name="Liep D."/>
            <person name="Gordon J."/>
        </authorList>
    </citation>
    <scope>NUCLEOTIDE SEQUENCE [LARGE SCALE GENOMIC DNA]</scope>
    <source>
        <strain evidence="2">ATCC 25827</strain>
    </source>
</reference>
<accession>A0AA87CTJ0</accession>
<reference evidence="2" key="2">
    <citation type="submission" date="2008-04" db="EMBL/GenBank/DDBJ databases">
        <title>Draft genome sequence of Providencia stuartii(ATCC 25827).</title>
        <authorList>
            <person name="Sudarsanam P."/>
            <person name="Ley R."/>
            <person name="Guruge J."/>
            <person name="Turnbaugh P.J."/>
            <person name="Mahowald M."/>
            <person name="Liep D."/>
            <person name="Gordon J."/>
        </authorList>
    </citation>
    <scope>NUCLEOTIDE SEQUENCE [LARGE SCALE GENOMIC DNA]</scope>
    <source>
        <strain evidence="2">ATCC 25827</strain>
    </source>
</reference>
<evidence type="ECO:0000313" key="1">
    <source>
        <dbReference type="EMBL" id="EDU59880.1"/>
    </source>
</evidence>
<dbReference type="Proteomes" id="UP000004506">
    <property type="component" value="Unassembled WGS sequence"/>
</dbReference>
<proteinExistence type="predicted"/>
<evidence type="ECO:0000313" key="2">
    <source>
        <dbReference type="Proteomes" id="UP000004506"/>
    </source>
</evidence>
<reference evidence="1 2" key="3">
    <citation type="submission" date="2008-05" db="EMBL/GenBank/DDBJ databases">
        <authorList>
            <person name="Fulton L."/>
            <person name="Clifton S."/>
            <person name="Fulton B."/>
            <person name="Xu J."/>
            <person name="Minx P."/>
            <person name="Pepin K.H."/>
            <person name="Johnson M."/>
            <person name="Thiruvilangam P."/>
            <person name="Bhonagiri V."/>
            <person name="Nash W.E."/>
            <person name="Mardis E.R."/>
            <person name="Wilson R.K."/>
        </authorList>
    </citation>
    <scope>NUCLEOTIDE SEQUENCE [LARGE SCALE GENOMIC DNA]</scope>
    <source>
        <strain evidence="1 2">ATCC 25827</strain>
    </source>
</reference>
<dbReference type="EMBL" id="ABJD02000101">
    <property type="protein sequence ID" value="EDU59880.1"/>
    <property type="molecule type" value="Genomic_DNA"/>
</dbReference>
<dbReference type="AlphaFoldDB" id="A0AA87CTJ0"/>
<gene>
    <name evidence="1" type="ORF">PROSTU_03073</name>
</gene>
<protein>
    <submittedName>
        <fullName evidence="1">Uncharacterized protein</fullName>
    </submittedName>
</protein>